<proteinExistence type="predicted"/>
<protein>
    <submittedName>
        <fullName evidence="2">Uncharacterized protein</fullName>
    </submittedName>
</protein>
<dbReference type="EMBL" id="JANPWB010000015">
    <property type="protein sequence ID" value="KAJ1093892.1"/>
    <property type="molecule type" value="Genomic_DNA"/>
</dbReference>
<keyword evidence="3" id="KW-1185">Reference proteome</keyword>
<comment type="caution">
    <text evidence="2">The sequence shown here is derived from an EMBL/GenBank/DDBJ whole genome shotgun (WGS) entry which is preliminary data.</text>
</comment>
<dbReference type="Proteomes" id="UP001066276">
    <property type="component" value="Chromosome 11"/>
</dbReference>
<dbReference type="AlphaFoldDB" id="A0AAV7LS04"/>
<evidence type="ECO:0000313" key="3">
    <source>
        <dbReference type="Proteomes" id="UP001066276"/>
    </source>
</evidence>
<gene>
    <name evidence="2" type="ORF">NDU88_006981</name>
</gene>
<evidence type="ECO:0000256" key="1">
    <source>
        <dbReference type="SAM" id="MobiDB-lite"/>
    </source>
</evidence>
<name>A0AAV7LS04_PLEWA</name>
<feature type="region of interest" description="Disordered" evidence="1">
    <location>
        <begin position="1"/>
        <end position="37"/>
    </location>
</feature>
<accession>A0AAV7LS04</accession>
<evidence type="ECO:0000313" key="2">
    <source>
        <dbReference type="EMBL" id="KAJ1093892.1"/>
    </source>
</evidence>
<sequence>MRGAARCAGGEGLSGSYKPTSPPHLNHLRRSSRPVPVRLGSPPHVSFVYVSSGSGPQERPSVRWPLPCHLLLSATNRTPPGHLRQCLCCVAGVPGAPYMIFKRARSRA</sequence>
<reference evidence="2" key="1">
    <citation type="journal article" date="2022" name="bioRxiv">
        <title>Sequencing and chromosome-scale assembly of the giantPleurodeles waltlgenome.</title>
        <authorList>
            <person name="Brown T."/>
            <person name="Elewa A."/>
            <person name="Iarovenko S."/>
            <person name="Subramanian E."/>
            <person name="Araus A.J."/>
            <person name="Petzold A."/>
            <person name="Susuki M."/>
            <person name="Suzuki K.-i.T."/>
            <person name="Hayashi T."/>
            <person name="Toyoda A."/>
            <person name="Oliveira C."/>
            <person name="Osipova E."/>
            <person name="Leigh N.D."/>
            <person name="Simon A."/>
            <person name="Yun M.H."/>
        </authorList>
    </citation>
    <scope>NUCLEOTIDE SEQUENCE</scope>
    <source>
        <strain evidence="2">20211129_DDA</strain>
        <tissue evidence="2">Liver</tissue>
    </source>
</reference>
<organism evidence="2 3">
    <name type="scientific">Pleurodeles waltl</name>
    <name type="common">Iberian ribbed newt</name>
    <dbReference type="NCBI Taxonomy" id="8319"/>
    <lineage>
        <taxon>Eukaryota</taxon>
        <taxon>Metazoa</taxon>
        <taxon>Chordata</taxon>
        <taxon>Craniata</taxon>
        <taxon>Vertebrata</taxon>
        <taxon>Euteleostomi</taxon>
        <taxon>Amphibia</taxon>
        <taxon>Batrachia</taxon>
        <taxon>Caudata</taxon>
        <taxon>Salamandroidea</taxon>
        <taxon>Salamandridae</taxon>
        <taxon>Pleurodelinae</taxon>
        <taxon>Pleurodeles</taxon>
    </lineage>
</organism>